<accession>A0A100XZ02</accession>
<evidence type="ECO:0000313" key="3">
    <source>
        <dbReference type="Proteomes" id="UP000053462"/>
    </source>
</evidence>
<name>A0A100XZ02_9EURY</name>
<sequence length="458" mass="49945">MRGIIAVLITIALASLVIVSSSGTFVSFEATREVKVQVVPHEQEYLGFDCEDGYAAVIEVNKNSELDFDALTIRNYLNDRKDVTITLYPDYSGLPAGVTMFIETEDGASRTLASEEEYTFFGNVTVGDVGPGEYIVPVDMYATWNGGDASISTCPIKLIIKGGPTIEKELLSGPLEIPTHTYAEWTFRITVTNPGEEQTLTIKDVIPGEFEIGSIDPSAGTYTVTQTGAAHHITWEVHLGAGESAHMNVTIYTKLNPAGKQEFTSCGDYILNEGAELVEYGITSESITVHATCEGDGDCDLCIMNRWISGARHLPRDTPANYHTRIVVKNRGDERDLVVTQYIGSQFTLTNYIPTRGTVSTEVMPNGETRVTWTLHLAHNEVAKLNLYEHTDGIHTNSHKYVMLVSTPCVAGCECHGCAKYVHVYPCGCHGSGDGPEVPDVYEVAEIESDCCTEACEG</sequence>
<dbReference type="Proteomes" id="UP000053462">
    <property type="component" value="Unassembled WGS sequence"/>
</dbReference>
<dbReference type="EMBL" id="LLYW01000011">
    <property type="protein sequence ID" value="KUH34064.1"/>
    <property type="molecule type" value="Genomic_DNA"/>
</dbReference>
<comment type="caution">
    <text evidence="2">The sequence shown here is derived from an EMBL/GenBank/DDBJ whole genome shotgun (WGS) entry which is preliminary data.</text>
</comment>
<dbReference type="RefSeq" id="WP_058938330.1">
    <property type="nucleotide sequence ID" value="NZ_LLYW01000011.1"/>
</dbReference>
<proteinExistence type="predicted"/>
<dbReference type="Pfam" id="PF01345">
    <property type="entry name" value="DUF11"/>
    <property type="match status" value="1"/>
</dbReference>
<feature type="domain" description="DUF11" evidence="1">
    <location>
        <begin position="183"/>
        <end position="253"/>
    </location>
</feature>
<dbReference type="AlphaFoldDB" id="A0A100XZ02"/>
<dbReference type="STRING" id="227598.APY94_03570"/>
<protein>
    <recommendedName>
        <fullName evidence="1">DUF11 domain-containing protein</fullName>
    </recommendedName>
</protein>
<evidence type="ECO:0000313" key="2">
    <source>
        <dbReference type="EMBL" id="KUH34064.1"/>
    </source>
</evidence>
<dbReference type="OrthoDB" id="86285at2157"/>
<organism evidence="2 3">
    <name type="scientific">Thermococcus celericrescens</name>
    <dbReference type="NCBI Taxonomy" id="227598"/>
    <lineage>
        <taxon>Archaea</taxon>
        <taxon>Methanobacteriati</taxon>
        <taxon>Methanobacteriota</taxon>
        <taxon>Thermococci</taxon>
        <taxon>Thermococcales</taxon>
        <taxon>Thermococcaceae</taxon>
        <taxon>Thermococcus</taxon>
    </lineage>
</organism>
<evidence type="ECO:0000259" key="1">
    <source>
        <dbReference type="Pfam" id="PF01345"/>
    </source>
</evidence>
<gene>
    <name evidence="2" type="ORF">APY94_03570</name>
</gene>
<keyword evidence="3" id="KW-1185">Reference proteome</keyword>
<dbReference type="InterPro" id="IPR001434">
    <property type="entry name" value="OmcB-like_DUF11"/>
</dbReference>
<reference evidence="2 3" key="1">
    <citation type="submission" date="2015-10" db="EMBL/GenBank/DDBJ databases">
        <title>Draft genome sequence of Thermococcus celericrescens strain DSM 17994.</title>
        <authorList>
            <person name="Hong S.-J."/>
            <person name="Park C.-E."/>
            <person name="Shin J.-H."/>
        </authorList>
    </citation>
    <scope>NUCLEOTIDE SEQUENCE [LARGE SCALE GENOMIC DNA]</scope>
    <source>
        <strain evidence="2 3">DSM 17994</strain>
    </source>
</reference>